<name>A0A653I9N5_9BACL</name>
<dbReference type="NCBIfam" id="TIGR00350">
    <property type="entry name" value="lytR_cpsA_psr"/>
    <property type="match status" value="1"/>
</dbReference>
<dbReference type="Proteomes" id="UP000439752">
    <property type="component" value="Unassembled WGS sequence"/>
</dbReference>
<feature type="transmembrane region" description="Helical" evidence="2">
    <location>
        <begin position="21"/>
        <end position="40"/>
    </location>
</feature>
<dbReference type="EC" id="2.7.8.-" evidence="4"/>
<protein>
    <submittedName>
        <fullName evidence="4">Polyisoprenyl-teichoic acid--peptidoglycan teichoic acid transferase TagU</fullName>
        <ecNumber evidence="4">2.7.8.-</ecNumber>
    </submittedName>
</protein>
<organism evidence="4 5">
    <name type="scientific">Exiguobacterium oxidotolerans</name>
    <dbReference type="NCBI Taxonomy" id="223958"/>
    <lineage>
        <taxon>Bacteria</taxon>
        <taxon>Bacillati</taxon>
        <taxon>Bacillota</taxon>
        <taxon>Bacilli</taxon>
        <taxon>Bacillales</taxon>
        <taxon>Bacillales Family XII. Incertae Sedis</taxon>
        <taxon>Exiguobacterium</taxon>
    </lineage>
</organism>
<keyword evidence="4" id="KW-0808">Transferase</keyword>
<reference evidence="4 5" key="1">
    <citation type="submission" date="2019-10" db="EMBL/GenBank/DDBJ databases">
        <authorList>
            <person name="Karimi E."/>
        </authorList>
    </citation>
    <scope>NUCLEOTIDE SEQUENCE [LARGE SCALE GENOMIC DNA]</scope>
    <source>
        <strain evidence="4">Exiguobacterium sp. 9Y</strain>
    </source>
</reference>
<dbReference type="Gene3D" id="3.40.630.190">
    <property type="entry name" value="LCP protein"/>
    <property type="match status" value="1"/>
</dbReference>
<keyword evidence="2" id="KW-1133">Transmembrane helix</keyword>
<dbReference type="InterPro" id="IPR050922">
    <property type="entry name" value="LytR/CpsA/Psr_CW_biosynth"/>
</dbReference>
<dbReference type="GO" id="GO:0016740">
    <property type="term" value="F:transferase activity"/>
    <property type="evidence" value="ECO:0007669"/>
    <property type="project" value="UniProtKB-KW"/>
</dbReference>
<dbReference type="InterPro" id="IPR004474">
    <property type="entry name" value="LytR_CpsA_psr"/>
</dbReference>
<feature type="domain" description="Cell envelope-related transcriptional attenuator" evidence="3">
    <location>
        <begin position="83"/>
        <end position="226"/>
    </location>
</feature>
<gene>
    <name evidence="4" type="primary">tagU</name>
    <name evidence="4" type="ORF">EXIGUO9Y_260068</name>
</gene>
<sequence>MERVKKKRKVKKRWTPLKIMLLIALVLVVGIGGFIGYTYYQVDQTVKKIQSPVKNTGDAVVEKQKPVSVLLLGVDQRPGERGRSDSIMVMTLNPTRNESRLISIPRDTKVDIIGKGTNDKINHAYSFGGPEMAIKTVENFLDIPINYYAEINMQGFTSLVDAVGGVTVVNDIDFDYEGEKFAVGKINLDGESALKYTRMRYDDPRGDFGRQMRQRQVIEQVIDKLSSDVSISKFNAIMDVVGDNAQTNVSFKPMRTLAFDYMDAFKNQENLKLEGTGGKEADGIYYWHPTDASLEQTKTALRYSLGLE</sequence>
<evidence type="ECO:0000313" key="5">
    <source>
        <dbReference type="Proteomes" id="UP000439752"/>
    </source>
</evidence>
<comment type="similarity">
    <text evidence="1">Belongs to the LytR/CpsA/Psr (LCP) family.</text>
</comment>
<dbReference type="PANTHER" id="PTHR33392">
    <property type="entry name" value="POLYISOPRENYL-TEICHOIC ACID--PEPTIDOGLYCAN TEICHOIC ACID TRANSFERASE TAGU"/>
    <property type="match status" value="1"/>
</dbReference>
<evidence type="ECO:0000259" key="3">
    <source>
        <dbReference type="Pfam" id="PF03816"/>
    </source>
</evidence>
<evidence type="ECO:0000313" key="4">
    <source>
        <dbReference type="EMBL" id="VWX35640.1"/>
    </source>
</evidence>
<dbReference type="EMBL" id="CABWKQ010000019">
    <property type="protein sequence ID" value="VWX35640.1"/>
    <property type="molecule type" value="Genomic_DNA"/>
</dbReference>
<accession>A0A653I9N5</accession>
<keyword evidence="2" id="KW-0812">Transmembrane</keyword>
<keyword evidence="5" id="KW-1185">Reference proteome</keyword>
<dbReference type="Pfam" id="PF03816">
    <property type="entry name" value="LytR_cpsA_psr"/>
    <property type="match status" value="1"/>
</dbReference>
<evidence type="ECO:0000256" key="1">
    <source>
        <dbReference type="ARBA" id="ARBA00006068"/>
    </source>
</evidence>
<keyword evidence="2" id="KW-0472">Membrane</keyword>
<dbReference type="AlphaFoldDB" id="A0A653I9N5"/>
<dbReference type="PANTHER" id="PTHR33392:SF6">
    <property type="entry name" value="POLYISOPRENYL-TEICHOIC ACID--PEPTIDOGLYCAN TEICHOIC ACID TRANSFERASE TAGU"/>
    <property type="match status" value="1"/>
</dbReference>
<evidence type="ECO:0000256" key="2">
    <source>
        <dbReference type="SAM" id="Phobius"/>
    </source>
</evidence>
<proteinExistence type="inferred from homology"/>
<dbReference type="RefSeq" id="WP_159173343.1">
    <property type="nucleotide sequence ID" value="NZ_LR732312.1"/>
</dbReference>